<evidence type="ECO:0000313" key="2">
    <source>
        <dbReference type="Proteomes" id="UP000190750"/>
    </source>
</evidence>
<keyword evidence="2" id="KW-1185">Reference proteome</keyword>
<dbReference type="EMBL" id="MTJN01000002">
    <property type="protein sequence ID" value="OOV05783.1"/>
    <property type="molecule type" value="Genomic_DNA"/>
</dbReference>
<accession>A0A1T1AP62</accession>
<dbReference type="AlphaFoldDB" id="A0A1T1AP62"/>
<dbReference type="Proteomes" id="UP000190750">
    <property type="component" value="Unassembled WGS sequence"/>
</dbReference>
<evidence type="ECO:0000313" key="1">
    <source>
        <dbReference type="EMBL" id="OOV05783.1"/>
    </source>
</evidence>
<proteinExistence type="predicted"/>
<name>A0A1T1AP62_RHOFE</name>
<protein>
    <submittedName>
        <fullName evidence="1">Uncharacterized protein</fullName>
    </submittedName>
</protein>
<gene>
    <name evidence="1" type="ORF">RF819_02825</name>
</gene>
<dbReference type="STRING" id="28066.RF819_02825"/>
<organism evidence="1 2">
    <name type="scientific">Rhodoferax fermentans</name>
    <dbReference type="NCBI Taxonomy" id="28066"/>
    <lineage>
        <taxon>Bacteria</taxon>
        <taxon>Pseudomonadati</taxon>
        <taxon>Pseudomonadota</taxon>
        <taxon>Betaproteobacteria</taxon>
        <taxon>Burkholderiales</taxon>
        <taxon>Comamonadaceae</taxon>
        <taxon>Rhodoferax</taxon>
    </lineage>
</organism>
<reference evidence="1 2" key="1">
    <citation type="submission" date="2017-01" db="EMBL/GenBank/DDBJ databases">
        <title>Genome sequencing of Rhodoferax fermentans JCM 7819.</title>
        <authorList>
            <person name="Kim Y.J."/>
            <person name="Farh M.E.-A."/>
            <person name="Yang D.-C."/>
        </authorList>
    </citation>
    <scope>NUCLEOTIDE SEQUENCE [LARGE SCALE GENOMIC DNA]</scope>
    <source>
        <strain evidence="1 2">JCM 7819</strain>
    </source>
</reference>
<sequence>MSNTPVEINQLQLAVLRALGATFEGNVIRCSGRKGIVYLRTSKGTAPIAHNKLTGKPIVSGCEHEGADSVANFISEVALANLMTVLFGGKEYVLPKPEDFFYVFVEDLDNDNEPEITDTSDAATVLAAIQQL</sequence>
<dbReference type="RefSeq" id="WP_078363565.1">
    <property type="nucleotide sequence ID" value="NZ_MTJN01000002.1"/>
</dbReference>
<comment type="caution">
    <text evidence="1">The sequence shown here is derived from an EMBL/GenBank/DDBJ whole genome shotgun (WGS) entry which is preliminary data.</text>
</comment>